<comment type="caution">
    <text evidence="1">The sequence shown here is derived from an EMBL/GenBank/DDBJ whole genome shotgun (WGS) entry which is preliminary data.</text>
</comment>
<dbReference type="EMBL" id="CAJVQC010124809">
    <property type="protein sequence ID" value="CAG8839818.1"/>
    <property type="molecule type" value="Genomic_DNA"/>
</dbReference>
<keyword evidence="2" id="KW-1185">Reference proteome</keyword>
<protein>
    <submittedName>
        <fullName evidence="1">27603_t:CDS:1</fullName>
    </submittedName>
</protein>
<name>A0ACA9SIC6_9GLOM</name>
<evidence type="ECO:0000313" key="1">
    <source>
        <dbReference type="EMBL" id="CAG8839818.1"/>
    </source>
</evidence>
<gene>
    <name evidence="1" type="ORF">RPERSI_LOCUS31193</name>
</gene>
<feature type="non-terminal residue" evidence="1">
    <location>
        <position position="1"/>
    </location>
</feature>
<sequence length="47" mass="5143">SNTIEYLSPVDCSGLLEKACAAIFLFIDELWNTSNKIGLKASILDPQ</sequence>
<evidence type="ECO:0000313" key="2">
    <source>
        <dbReference type="Proteomes" id="UP000789920"/>
    </source>
</evidence>
<proteinExistence type="predicted"/>
<organism evidence="1 2">
    <name type="scientific">Racocetra persica</name>
    <dbReference type="NCBI Taxonomy" id="160502"/>
    <lineage>
        <taxon>Eukaryota</taxon>
        <taxon>Fungi</taxon>
        <taxon>Fungi incertae sedis</taxon>
        <taxon>Mucoromycota</taxon>
        <taxon>Glomeromycotina</taxon>
        <taxon>Glomeromycetes</taxon>
        <taxon>Diversisporales</taxon>
        <taxon>Gigasporaceae</taxon>
        <taxon>Racocetra</taxon>
    </lineage>
</organism>
<dbReference type="Proteomes" id="UP000789920">
    <property type="component" value="Unassembled WGS sequence"/>
</dbReference>
<accession>A0ACA9SIC6</accession>
<reference evidence="1" key="1">
    <citation type="submission" date="2021-06" db="EMBL/GenBank/DDBJ databases">
        <authorList>
            <person name="Kallberg Y."/>
            <person name="Tangrot J."/>
            <person name="Rosling A."/>
        </authorList>
    </citation>
    <scope>NUCLEOTIDE SEQUENCE</scope>
    <source>
        <strain evidence="1">MA461A</strain>
    </source>
</reference>
<feature type="non-terminal residue" evidence="1">
    <location>
        <position position="47"/>
    </location>
</feature>